<sequence>MDDGSESPRAAACKEGVGYLFDGERALFRILDKSVHLFVIENKNGRDSKPKFSRWRYEVVEFGNCDGGGGTKVIMRGQEDKETSWISMEAGHEPSESAR</sequence>
<accession>Q9M247</accession>
<reference key="1">
    <citation type="journal article" date="2000" name="Nature">
        <title>Sequence and analysis of chromosome 3 of the plant Arabidopsis thaliana.</title>
        <authorList>
            <consortium name="European Union Chromosome 3 Arabidopsis Sequencing Consortium"/>
            <consortium name="Institute for Genomic Research"/>
            <consortium name="Kazusa DNA Research Institute"/>
            <person name="Salanoubat M."/>
            <person name="Lemcke K."/>
            <person name="Rieger M."/>
            <person name="Ansorge W."/>
            <person name="Unseld M."/>
            <person name="Fartmann B."/>
            <person name="Valle G."/>
            <person name="Blocker H."/>
            <person name="Perez-Alonso M."/>
            <person name="Obermaier B."/>
            <person name="Delseny M."/>
            <person name="Boutry M."/>
            <person name="Grivell L.A."/>
            <person name="Mache R."/>
            <person name="Puigdomenech P."/>
            <person name="De Simone V."/>
            <person name="Choisne N."/>
            <person name="Artiguenave F."/>
            <person name="Robert C."/>
            <person name="Brottier P."/>
            <person name="Wincker P."/>
            <person name="Cattolico L."/>
            <person name="Weissenbach J."/>
            <person name="Saurin W."/>
            <person name="Quetier F."/>
            <person name="Schafer M."/>
            <person name="Muller-Auer S."/>
            <person name="Gabel C."/>
            <person name="Fuchs M."/>
            <person name="Benes V."/>
            <person name="Wurmbach E."/>
            <person name="Drzonek H."/>
            <person name="Erfle H."/>
            <person name="Jordan N."/>
            <person name="Bangert S."/>
            <person name="Wiedelmann R."/>
            <person name="Kranz H."/>
            <person name="Voss H."/>
            <person name="Holland R."/>
            <person name="Brandt P."/>
            <person name="Nyakatura G."/>
            <person name="Vezzi A."/>
            <person name="D'Angelo M."/>
            <person name="Pallavicini A."/>
            <person name="Toppo S."/>
            <person name="Simionati B."/>
            <person name="Conrad A."/>
            <person name="Hornischer K."/>
            <person name="Kauer G."/>
            <person name="Lohnert T.H."/>
            <person name="Nordsiek G."/>
            <person name="Reichelt J."/>
            <person name="Scharfe M."/>
            <person name="Schon O."/>
            <person name="Bargues M."/>
            <person name="Terol J."/>
            <person name="Climent J."/>
            <person name="Navarro P."/>
            <person name="Collado C."/>
            <person name="Perez-Perez A."/>
            <person name="Ottenwalder B."/>
            <person name="Duchemin D."/>
            <person name="Cooke R."/>
            <person name="Laudie M."/>
            <person name="Berger-Llauro C."/>
            <person name="Purnelle B."/>
            <person name="Masuy D."/>
            <person name="de Haan M."/>
            <person name="Maarse A.C."/>
            <person name="Alcaraz J.P."/>
            <person name="Cottet A."/>
            <person name="Casacuberta E."/>
            <person name="Monfort A."/>
            <person name="Argiriou A."/>
            <person name="flores M."/>
            <person name="Liguori R."/>
            <person name="Vitale D."/>
            <person name="Mannhaupt G."/>
            <person name="Haase D."/>
            <person name="Schoof H."/>
            <person name="Rudd S."/>
            <person name="Zaccaria P."/>
            <person name="Mewes H.W."/>
            <person name="Mayer K.F."/>
            <person name="Kaul S."/>
            <person name="Town C.D."/>
            <person name="Koo H.L."/>
            <person name="Tallon L.J."/>
            <person name="Jenkins J."/>
            <person name="Rooney T."/>
            <person name="Rizzo M."/>
            <person name="Walts A."/>
            <person name="Utterback T."/>
            <person name="Fujii C.Y."/>
            <person name="Shea T.P."/>
            <person name="Creasy T.H."/>
            <person name="Haas B."/>
            <person name="Maiti R."/>
            <person name="Wu D."/>
            <person name="Peterson J."/>
            <person name="Van Aken S."/>
            <person name="Pai G."/>
            <person name="Militscher J."/>
            <person name="Sellers P."/>
            <person name="Gill J.E."/>
            <person name="Feldblyum T.V."/>
            <person name="Preuss D."/>
            <person name="Lin X."/>
            <person name="Nierman W.C."/>
            <person name="Salzberg S.L."/>
            <person name="White O."/>
            <person name="Venter J.C."/>
            <person name="Fraser C.M."/>
            <person name="Kaneko T."/>
            <person name="Nakamura Y."/>
            <person name="Sato S."/>
            <person name="Kato T."/>
            <person name="Asamizu E."/>
            <person name="Sasamoto S."/>
            <person name="Kimura T."/>
            <person name="Idesawa K."/>
            <person name="Kawashima K."/>
            <person name="Kishida Y."/>
            <person name="Kiyokawa C."/>
            <person name="Kohara M."/>
            <person name="Matsumoto M."/>
            <person name="Matsuno A."/>
            <person name="Muraki A."/>
            <person name="Nakayama S."/>
            <person name="Nakazaki N."/>
            <person name="Shinpo S."/>
            <person name="Takeuchi C."/>
            <person name="Wada T."/>
            <person name="Watanabe A."/>
            <person name="Yamada M."/>
            <person name="Yasuda M."/>
            <person name="Tabata S."/>
        </authorList>
    </citation>
    <scope>NUCLEOTIDE SEQUENCE [LARGE SCALE GENOMIC DNA]</scope>
    <source>
        <strain>cv. Columbia</strain>
    </source>
</reference>
<feature type="compositionally biased region" description="Basic and acidic residues" evidence="1">
    <location>
        <begin position="90"/>
        <end position="99"/>
    </location>
</feature>
<dbReference type="AlphaFoldDB" id="Q9M247"/>
<reference evidence="2" key="3">
    <citation type="submission" date="2000-04" db="EMBL/GenBank/DDBJ databases">
        <authorList>
            <person name="EU Arabidopsis sequencing project"/>
        </authorList>
    </citation>
    <scope>NUCLEOTIDE SEQUENCE</scope>
</reference>
<organism evidence="2">
    <name type="scientific">Arabidopsis thaliana</name>
    <name type="common">Mouse-ear cress</name>
    <dbReference type="NCBI Taxonomy" id="3702"/>
    <lineage>
        <taxon>Eukaryota</taxon>
        <taxon>Viridiplantae</taxon>
        <taxon>Streptophyta</taxon>
        <taxon>Embryophyta</taxon>
        <taxon>Tracheophyta</taxon>
        <taxon>Spermatophyta</taxon>
        <taxon>Magnoliopsida</taxon>
        <taxon>eudicotyledons</taxon>
        <taxon>Gunneridae</taxon>
        <taxon>Pentapetalae</taxon>
        <taxon>rosids</taxon>
        <taxon>malvids</taxon>
        <taxon>Brassicales</taxon>
        <taxon>Brassicaceae</taxon>
        <taxon>Camelineae</taxon>
        <taxon>Arabidopsis</taxon>
    </lineage>
</organism>
<gene>
    <name evidence="2" type="primary">F7M19_150</name>
</gene>
<protein>
    <submittedName>
        <fullName evidence="2">Uncharacterized protein F7M19_150</fullName>
    </submittedName>
</protein>
<evidence type="ECO:0000313" key="2">
    <source>
        <dbReference type="EMBL" id="CAB86485.1"/>
    </source>
</evidence>
<proteinExistence type="predicted"/>
<dbReference type="EMBL" id="AL138643">
    <property type="protein sequence ID" value="CAB86485.1"/>
    <property type="molecule type" value="Genomic_DNA"/>
</dbReference>
<reference evidence="2" key="2">
    <citation type="submission" date="2000-02" db="EMBL/GenBank/DDBJ databases">
        <authorList>
            <person name="Nyakatura G."/>
            <person name="Fartmann B."/>
            <person name="Dauner D."/>
            <person name="Sterr W."/>
            <person name="Holland R."/>
            <person name="Weichselgartner M."/>
            <person name="Mewes H.W."/>
            <person name="Rudd S."/>
            <person name="Lemcke K."/>
            <person name="Mayer K.F.X."/>
            <person name="Quetier F."/>
            <person name="Salanoubat M."/>
        </authorList>
    </citation>
    <scope>NUCLEOTIDE SEQUENCE</scope>
</reference>
<feature type="region of interest" description="Disordered" evidence="1">
    <location>
        <begin position="79"/>
        <end position="99"/>
    </location>
</feature>
<name>Q9M247_ARATH</name>
<dbReference type="PIR" id="T47372">
    <property type="entry name" value="T47372"/>
</dbReference>
<evidence type="ECO:0000256" key="1">
    <source>
        <dbReference type="SAM" id="MobiDB-lite"/>
    </source>
</evidence>